<comment type="cofactor">
    <cofactor evidence="1">
        <name>Zn(2+)</name>
        <dbReference type="ChEBI" id="CHEBI:29105"/>
    </cofactor>
</comment>
<dbReference type="InterPro" id="IPR001279">
    <property type="entry name" value="Metallo-B-lactamas"/>
</dbReference>
<dbReference type="Pfam" id="PF00753">
    <property type="entry name" value="Lactamase_B"/>
    <property type="match status" value="1"/>
</dbReference>
<proteinExistence type="predicted"/>
<name>A0A1F2WFT9_9ACTN</name>
<accession>A0A1F2WFT9</accession>
<dbReference type="AlphaFoldDB" id="A0A1F2WFT9"/>
<dbReference type="SMART" id="SM00849">
    <property type="entry name" value="Lactamase_B"/>
    <property type="match status" value="1"/>
</dbReference>
<sequence>MLLETLTIGMLGTNCYILASQPGSQALVIDPAGEIKRIISCLERSSLSCAAILCTHGHSDHVAGAGPLSDAVQAPVYIHEADAPALRSARTRVLGLVGGAASGKPESICNLIDAQDIAVGELSLKVLHTPGHTIGSVSFYTPGYLFCGDLIFQGSIGRTDLKGGSLQALLRSVKEKAWSLPDDTRIMPGHGPATTIAVEKRKNPFLAGLD</sequence>
<dbReference type="SUPFAM" id="SSF56281">
    <property type="entry name" value="Metallo-hydrolase/oxidoreductase"/>
    <property type="match status" value="1"/>
</dbReference>
<dbReference type="GO" id="GO:0046872">
    <property type="term" value="F:metal ion binding"/>
    <property type="evidence" value="ECO:0007669"/>
    <property type="project" value="UniProtKB-KW"/>
</dbReference>
<evidence type="ECO:0000256" key="4">
    <source>
        <dbReference type="ARBA" id="ARBA00022833"/>
    </source>
</evidence>
<organism evidence="6 7">
    <name type="scientific">Candidatus Solincola sediminis</name>
    <dbReference type="NCBI Taxonomy" id="1797199"/>
    <lineage>
        <taxon>Bacteria</taxon>
        <taxon>Bacillati</taxon>
        <taxon>Actinomycetota</taxon>
        <taxon>Candidatus Geothermincolia</taxon>
        <taxon>Candidatus Geothermincolales</taxon>
        <taxon>Candidatus Geothermincolaceae</taxon>
        <taxon>Candidatus Solincola</taxon>
    </lineage>
</organism>
<dbReference type="PANTHER" id="PTHR46233:SF3">
    <property type="entry name" value="HYDROXYACYLGLUTATHIONE HYDROLASE GLOC"/>
    <property type="match status" value="1"/>
</dbReference>
<feature type="domain" description="Metallo-beta-lactamase" evidence="5">
    <location>
        <begin position="12"/>
        <end position="190"/>
    </location>
</feature>
<keyword evidence="4" id="KW-0862">Zinc</keyword>
<evidence type="ECO:0000256" key="3">
    <source>
        <dbReference type="ARBA" id="ARBA00022801"/>
    </source>
</evidence>
<evidence type="ECO:0000256" key="2">
    <source>
        <dbReference type="ARBA" id="ARBA00022723"/>
    </source>
</evidence>
<evidence type="ECO:0000313" key="6">
    <source>
        <dbReference type="EMBL" id="OFW55671.1"/>
    </source>
</evidence>
<reference evidence="6 7" key="1">
    <citation type="journal article" date="2016" name="Nat. Commun.">
        <title>Thousands of microbial genomes shed light on interconnected biogeochemical processes in an aquifer system.</title>
        <authorList>
            <person name="Anantharaman K."/>
            <person name="Brown C.T."/>
            <person name="Hug L.A."/>
            <person name="Sharon I."/>
            <person name="Castelle C.J."/>
            <person name="Probst A.J."/>
            <person name="Thomas B.C."/>
            <person name="Singh A."/>
            <person name="Wilkins M.J."/>
            <person name="Karaoz U."/>
            <person name="Brodie E.L."/>
            <person name="Williams K.H."/>
            <person name="Hubbard S.S."/>
            <person name="Banfield J.F."/>
        </authorList>
    </citation>
    <scope>NUCLEOTIDE SEQUENCE [LARGE SCALE GENOMIC DNA]</scope>
</reference>
<dbReference type="InterPro" id="IPR051453">
    <property type="entry name" value="MBL_Glyoxalase_II"/>
</dbReference>
<dbReference type="Gene3D" id="3.60.15.10">
    <property type="entry name" value="Ribonuclease Z/Hydroxyacylglutathione hydrolase-like"/>
    <property type="match status" value="1"/>
</dbReference>
<dbReference type="EMBL" id="MELK01000052">
    <property type="protein sequence ID" value="OFW55671.1"/>
    <property type="molecule type" value="Genomic_DNA"/>
</dbReference>
<dbReference type="STRING" id="1797197.A2Y75_05670"/>
<dbReference type="Proteomes" id="UP000177876">
    <property type="component" value="Unassembled WGS sequence"/>
</dbReference>
<dbReference type="PANTHER" id="PTHR46233">
    <property type="entry name" value="HYDROXYACYLGLUTATHIONE HYDROLASE GLOC"/>
    <property type="match status" value="1"/>
</dbReference>
<keyword evidence="2" id="KW-0479">Metal-binding</keyword>
<evidence type="ECO:0000256" key="1">
    <source>
        <dbReference type="ARBA" id="ARBA00001947"/>
    </source>
</evidence>
<gene>
    <name evidence="6" type="ORF">A2Y75_05670</name>
</gene>
<dbReference type="CDD" id="cd06262">
    <property type="entry name" value="metallo-hydrolase-like_MBL-fold"/>
    <property type="match status" value="1"/>
</dbReference>
<comment type="caution">
    <text evidence="6">The sequence shown here is derived from an EMBL/GenBank/DDBJ whole genome shotgun (WGS) entry which is preliminary data.</text>
</comment>
<protein>
    <recommendedName>
        <fullName evidence="5">Metallo-beta-lactamase domain-containing protein</fullName>
    </recommendedName>
</protein>
<dbReference type="GO" id="GO:0016787">
    <property type="term" value="F:hydrolase activity"/>
    <property type="evidence" value="ECO:0007669"/>
    <property type="project" value="UniProtKB-KW"/>
</dbReference>
<evidence type="ECO:0000259" key="5">
    <source>
        <dbReference type="SMART" id="SM00849"/>
    </source>
</evidence>
<keyword evidence="3" id="KW-0378">Hydrolase</keyword>
<dbReference type="InterPro" id="IPR036866">
    <property type="entry name" value="RibonucZ/Hydroxyglut_hydro"/>
</dbReference>
<evidence type="ECO:0000313" key="7">
    <source>
        <dbReference type="Proteomes" id="UP000177876"/>
    </source>
</evidence>